<accession>A0A2U1TVX4</accession>
<dbReference type="OrthoDB" id="6464179at2"/>
<dbReference type="AlphaFoldDB" id="A0A2U1TVX4"/>
<sequence>MTDVTDNQQHNETDVVMAAEWELQPPDYAPNARTQLFDIHDTADVMLEKLLQLPSINGWGIDTICINKVKEYSMKWDDFFIELHREIQNLLSLKLGVKNNREFQYQTLKKANNYLVIFLSPDARPYHQWVNELKIKGFDQYKIAQTVLGLRLKLHFLDNAGKYFDVSHGAYNSEIFLGAVVQKEEPDKRGNYYVDALQSDLFYSPDYGDLTFTLKGICFRAKAEELGVLSDYGRILIKGKKSLQLLEKVDGRKYRKMPYMRFASKAYSGCKNHAENLVQSVLGDILSQADITFSPRVFCATHSQLDFLTTNVKVLQRPLVIIDNLDNGEELEAHQRFIHYLKKELGAVDIISPQELIDLDKNVNYLVLNQSKKINGSSISLGEYTFLNSTWQALNEAKAGKKDLLDYYSRLKVDFILDFEKNHQRVFQGCNIEAIEQNKKDPVTQVVKKVLNPVSVAKLEMIRSELWLKEAVLVRKKLTGFSINDGEYILVSIRCSSSGNRRGNDFYGVATPVVFSHGVMNIAEPKMYTDEIDFRNNVPGMNINCIDKLRDDNFYLVDTINQVVIKRYNTVRIPRLLGSAELCSLQVAEENHDKINKFGAADKTCLPYYLTPKPKSHAVSQYQQLFIEKRGNEALLFCTKSNQPNQIMDRATLVYNLVATTFDGKEADVMTQQATELLLRTLTYDTTRYNEVSQTSLLEKISRLMLHN</sequence>
<name>A0A2U1TVX4_9GAMM</name>
<proteinExistence type="predicted"/>
<evidence type="ECO:0000313" key="2">
    <source>
        <dbReference type="Proteomes" id="UP000245138"/>
    </source>
</evidence>
<gene>
    <name evidence="1" type="ORF">B4923_06340</name>
</gene>
<organism evidence="1 2">
    <name type="scientific">Brenneria roseae subsp. americana</name>
    <dbReference type="NCBI Taxonomy" id="1508507"/>
    <lineage>
        <taxon>Bacteria</taxon>
        <taxon>Pseudomonadati</taxon>
        <taxon>Pseudomonadota</taxon>
        <taxon>Gammaproteobacteria</taxon>
        <taxon>Enterobacterales</taxon>
        <taxon>Pectobacteriaceae</taxon>
        <taxon>Brenneria</taxon>
    </lineage>
</organism>
<dbReference type="Proteomes" id="UP000245138">
    <property type="component" value="Unassembled WGS sequence"/>
</dbReference>
<comment type="caution">
    <text evidence="1">The sequence shown here is derived from an EMBL/GenBank/DDBJ whole genome shotgun (WGS) entry which is preliminary data.</text>
</comment>
<dbReference type="EMBL" id="QDKJ01000004">
    <property type="protein sequence ID" value="PWC13567.1"/>
    <property type="molecule type" value="Genomic_DNA"/>
</dbReference>
<keyword evidence="2" id="KW-1185">Reference proteome</keyword>
<reference evidence="1 2" key="1">
    <citation type="submission" date="2018-04" db="EMBL/GenBank/DDBJ databases">
        <title>Brenneria corticis sp.nov.</title>
        <authorList>
            <person name="Li Y."/>
        </authorList>
    </citation>
    <scope>NUCLEOTIDE SEQUENCE [LARGE SCALE GENOMIC DNA]</scope>
    <source>
        <strain evidence="1 2">LMG 27715</strain>
    </source>
</reference>
<protein>
    <submittedName>
        <fullName evidence="1">Uncharacterized protein</fullName>
    </submittedName>
</protein>
<evidence type="ECO:0000313" key="1">
    <source>
        <dbReference type="EMBL" id="PWC13567.1"/>
    </source>
</evidence>
<dbReference type="RefSeq" id="WP_109053517.1">
    <property type="nucleotide sequence ID" value="NZ_QDKJ01000004.1"/>
</dbReference>